<dbReference type="Gene3D" id="3.40.50.1820">
    <property type="entry name" value="alpha/beta hydrolase"/>
    <property type="match status" value="1"/>
</dbReference>
<keyword evidence="1" id="KW-0378">Hydrolase</keyword>
<organism evidence="1 2">
    <name type="scientific">Levilactobacillus tongjiangensis</name>
    <dbReference type="NCBI Taxonomy" id="2486023"/>
    <lineage>
        <taxon>Bacteria</taxon>
        <taxon>Bacillati</taxon>
        <taxon>Bacillota</taxon>
        <taxon>Bacilli</taxon>
        <taxon>Lactobacillales</taxon>
        <taxon>Lactobacillaceae</taxon>
        <taxon>Levilactobacillus</taxon>
    </lineage>
</organism>
<comment type="caution">
    <text evidence="1">The sequence shown here is derived from an EMBL/GenBank/DDBJ whole genome shotgun (WGS) entry which is preliminary data.</text>
</comment>
<protein>
    <submittedName>
        <fullName evidence="1">Alpha/beta hydrolase</fullName>
    </submittedName>
</protein>
<gene>
    <name evidence="1" type="ORF">ACFP1G_05725</name>
</gene>
<proteinExistence type="predicted"/>
<sequence length="203" mass="21831">MVDEDLIEWMPGANTAAPLLLLQGTGGTNQEILNFGRRLAPQSPLITIAGRQGSGAERQYFRQTAAGPTDPQQVYNEAVWLGETVISLCQEHRWDADKLILVGYSNGAAMAAYGARAGVIPGQAAVLFHPLWLPVAHPVSRPGYQVWLSAGQRDLLVSVATVQRIQTACDQVGATTEMLVTGGSHMLTPQEVLAAQTWITQNT</sequence>
<dbReference type="InterPro" id="IPR029058">
    <property type="entry name" value="AB_hydrolase_fold"/>
</dbReference>
<name>A0ABW1SR05_9LACO</name>
<dbReference type="Proteomes" id="UP001596254">
    <property type="component" value="Unassembled WGS sequence"/>
</dbReference>
<keyword evidence="2" id="KW-1185">Reference proteome</keyword>
<accession>A0ABW1SR05</accession>
<evidence type="ECO:0000313" key="2">
    <source>
        <dbReference type="Proteomes" id="UP001596254"/>
    </source>
</evidence>
<evidence type="ECO:0000313" key="1">
    <source>
        <dbReference type="EMBL" id="MFC6206979.1"/>
    </source>
</evidence>
<dbReference type="RefSeq" id="WP_125693832.1">
    <property type="nucleotide sequence ID" value="NZ_JBHSSK010000018.1"/>
</dbReference>
<dbReference type="SUPFAM" id="SSF53474">
    <property type="entry name" value="alpha/beta-Hydrolases"/>
    <property type="match status" value="1"/>
</dbReference>
<dbReference type="EMBL" id="JBHSSK010000018">
    <property type="protein sequence ID" value="MFC6206979.1"/>
    <property type="molecule type" value="Genomic_DNA"/>
</dbReference>
<dbReference type="GO" id="GO:0016787">
    <property type="term" value="F:hydrolase activity"/>
    <property type="evidence" value="ECO:0007669"/>
    <property type="project" value="UniProtKB-KW"/>
</dbReference>
<reference evidence="2" key="1">
    <citation type="journal article" date="2019" name="Int. J. Syst. Evol. Microbiol.">
        <title>The Global Catalogue of Microorganisms (GCM) 10K type strain sequencing project: providing services to taxonomists for standard genome sequencing and annotation.</title>
        <authorList>
            <consortium name="The Broad Institute Genomics Platform"/>
            <consortium name="The Broad Institute Genome Sequencing Center for Infectious Disease"/>
            <person name="Wu L."/>
            <person name="Ma J."/>
        </authorList>
    </citation>
    <scope>NUCLEOTIDE SEQUENCE [LARGE SCALE GENOMIC DNA]</scope>
    <source>
        <strain evidence="2">CCM 8905</strain>
    </source>
</reference>